<dbReference type="Proteomes" id="UP000762676">
    <property type="component" value="Unassembled WGS sequence"/>
</dbReference>
<proteinExistence type="predicted"/>
<feature type="region of interest" description="Disordered" evidence="1">
    <location>
        <begin position="38"/>
        <end position="78"/>
    </location>
</feature>
<organism evidence="2 3">
    <name type="scientific">Elysia marginata</name>
    <dbReference type="NCBI Taxonomy" id="1093978"/>
    <lineage>
        <taxon>Eukaryota</taxon>
        <taxon>Metazoa</taxon>
        <taxon>Spiralia</taxon>
        <taxon>Lophotrochozoa</taxon>
        <taxon>Mollusca</taxon>
        <taxon>Gastropoda</taxon>
        <taxon>Heterobranchia</taxon>
        <taxon>Euthyneura</taxon>
        <taxon>Panpulmonata</taxon>
        <taxon>Sacoglossa</taxon>
        <taxon>Placobranchoidea</taxon>
        <taxon>Plakobranchidae</taxon>
        <taxon>Elysia</taxon>
    </lineage>
</organism>
<protein>
    <submittedName>
        <fullName evidence="2">Uncharacterized protein</fullName>
    </submittedName>
</protein>
<evidence type="ECO:0000313" key="2">
    <source>
        <dbReference type="EMBL" id="GFS00200.1"/>
    </source>
</evidence>
<sequence>MAAALSTYHRSYNYHLPRGSTEFELVIQELQTEHIWSSARYSPDDKSHGLTMSGDEQNPRGCSLDSGREKTSSSSKAFSLRRSNTVAAFKSCRLARTQSVGSLRSGLKRPVPRRVDSFTFRDNHRHTSTSTLGEIAE</sequence>
<name>A0AAV4HQZ1_9GAST</name>
<evidence type="ECO:0000313" key="3">
    <source>
        <dbReference type="Proteomes" id="UP000762676"/>
    </source>
</evidence>
<keyword evidence="3" id="KW-1185">Reference proteome</keyword>
<dbReference type="AlphaFoldDB" id="A0AAV4HQZ1"/>
<gene>
    <name evidence="2" type="ORF">ElyMa_004548400</name>
</gene>
<accession>A0AAV4HQZ1</accession>
<reference evidence="2 3" key="1">
    <citation type="journal article" date="2021" name="Elife">
        <title>Chloroplast acquisition without the gene transfer in kleptoplastic sea slugs, Plakobranchus ocellatus.</title>
        <authorList>
            <person name="Maeda T."/>
            <person name="Takahashi S."/>
            <person name="Yoshida T."/>
            <person name="Shimamura S."/>
            <person name="Takaki Y."/>
            <person name="Nagai Y."/>
            <person name="Toyoda A."/>
            <person name="Suzuki Y."/>
            <person name="Arimoto A."/>
            <person name="Ishii H."/>
            <person name="Satoh N."/>
            <person name="Nishiyama T."/>
            <person name="Hasebe M."/>
            <person name="Maruyama T."/>
            <person name="Minagawa J."/>
            <person name="Obokata J."/>
            <person name="Shigenobu S."/>
        </authorList>
    </citation>
    <scope>NUCLEOTIDE SEQUENCE [LARGE SCALE GENOMIC DNA]</scope>
</reference>
<dbReference type="EMBL" id="BMAT01009170">
    <property type="protein sequence ID" value="GFS00200.1"/>
    <property type="molecule type" value="Genomic_DNA"/>
</dbReference>
<comment type="caution">
    <text evidence="2">The sequence shown here is derived from an EMBL/GenBank/DDBJ whole genome shotgun (WGS) entry which is preliminary data.</text>
</comment>
<evidence type="ECO:0000256" key="1">
    <source>
        <dbReference type="SAM" id="MobiDB-lite"/>
    </source>
</evidence>